<keyword evidence="12" id="KW-1185">Reference proteome</keyword>
<keyword evidence="3" id="KW-0597">Phosphoprotein</keyword>
<feature type="region of interest" description="Disordered" evidence="9">
    <location>
        <begin position="215"/>
        <end position="237"/>
    </location>
</feature>
<dbReference type="InterPro" id="IPR001841">
    <property type="entry name" value="Znf_RING"/>
</dbReference>
<keyword evidence="6 8" id="KW-0863">Zinc-finger</keyword>
<feature type="compositionally biased region" description="Polar residues" evidence="9">
    <location>
        <begin position="430"/>
        <end position="448"/>
    </location>
</feature>
<dbReference type="GO" id="GO:0072344">
    <property type="term" value="P:rescue of stalled ribosome"/>
    <property type="evidence" value="ECO:0007669"/>
    <property type="project" value="InterPro"/>
</dbReference>
<dbReference type="InterPro" id="IPR057634">
    <property type="entry name" value="PAH_ZNF598/HEL2"/>
</dbReference>
<feature type="compositionally biased region" description="Polar residues" evidence="9">
    <location>
        <begin position="649"/>
        <end position="662"/>
    </location>
</feature>
<feature type="region of interest" description="Disordered" evidence="9">
    <location>
        <begin position="299"/>
        <end position="329"/>
    </location>
</feature>
<proteinExistence type="predicted"/>
<feature type="region of interest" description="Disordered" evidence="9">
    <location>
        <begin position="252"/>
        <end position="272"/>
    </location>
</feature>
<dbReference type="GO" id="GO:0016567">
    <property type="term" value="P:protein ubiquitination"/>
    <property type="evidence" value="ECO:0007669"/>
    <property type="project" value="TreeGrafter"/>
</dbReference>
<dbReference type="Proteomes" id="UP000187203">
    <property type="component" value="Unassembled WGS sequence"/>
</dbReference>
<dbReference type="CDD" id="cd16615">
    <property type="entry name" value="RING-HC_ZNF598"/>
    <property type="match status" value="1"/>
</dbReference>
<comment type="subcellular location">
    <subcellularLocation>
        <location evidence="1">Cytoplasm</location>
    </subcellularLocation>
</comment>
<feature type="compositionally biased region" description="Low complexity" evidence="9">
    <location>
        <begin position="252"/>
        <end position="265"/>
    </location>
</feature>
<evidence type="ECO:0000256" key="8">
    <source>
        <dbReference type="PROSITE-ProRule" id="PRU00175"/>
    </source>
</evidence>
<feature type="compositionally biased region" description="Basic and acidic residues" evidence="9">
    <location>
        <begin position="217"/>
        <end position="235"/>
    </location>
</feature>
<feature type="compositionally biased region" description="Basic and acidic residues" evidence="9">
    <location>
        <begin position="613"/>
        <end position="628"/>
    </location>
</feature>
<dbReference type="AlphaFoldDB" id="A0A1R3II05"/>
<dbReference type="Pfam" id="PF25447">
    <property type="entry name" value="RING_ZNF598"/>
    <property type="match status" value="1"/>
</dbReference>
<name>A0A1R3II05_9ROSI</name>
<reference evidence="12" key="1">
    <citation type="submission" date="2013-09" db="EMBL/GenBank/DDBJ databases">
        <title>Corchorus olitorius genome sequencing.</title>
        <authorList>
            <person name="Alam M."/>
            <person name="Haque M.S."/>
            <person name="Islam M.S."/>
            <person name="Emdad E.M."/>
            <person name="Islam M.M."/>
            <person name="Ahmed B."/>
            <person name="Halim A."/>
            <person name="Hossen Q.M.M."/>
            <person name="Hossain M.Z."/>
            <person name="Ahmed R."/>
            <person name="Khan M.M."/>
            <person name="Islam R."/>
            <person name="Rashid M.M."/>
            <person name="Khan S.A."/>
            <person name="Rahman M.S."/>
            <person name="Alam M."/>
            <person name="Yahiya A.S."/>
            <person name="Khan M.S."/>
            <person name="Azam M.S."/>
            <person name="Haque T."/>
            <person name="Lashkar M.Z.H."/>
            <person name="Akhand A.I."/>
            <person name="Morshed G."/>
            <person name="Roy S."/>
            <person name="Uddin K.S."/>
            <person name="Rabeya T."/>
            <person name="Hossain A.S."/>
            <person name="Chowdhury A."/>
            <person name="Snigdha A.R."/>
            <person name="Mortoza M.S."/>
            <person name="Matin S.A."/>
            <person name="Hoque S.M.E."/>
            <person name="Islam M.K."/>
            <person name="Roy D.K."/>
            <person name="Haider R."/>
            <person name="Moosa M.M."/>
            <person name="Elias S.M."/>
            <person name="Hasan A.M."/>
            <person name="Jahan S."/>
            <person name="Shafiuddin M."/>
            <person name="Mahmood N."/>
            <person name="Shommy N.S."/>
        </authorList>
    </citation>
    <scope>NUCLEOTIDE SEQUENCE [LARGE SCALE GENOMIC DNA]</scope>
    <source>
        <strain evidence="12">cv. O-4</strain>
    </source>
</reference>
<gene>
    <name evidence="11" type="ORF">COLO4_23158</name>
</gene>
<dbReference type="EMBL" id="AWUE01018165">
    <property type="protein sequence ID" value="OMO82204.1"/>
    <property type="molecule type" value="Genomic_DNA"/>
</dbReference>
<dbReference type="PANTHER" id="PTHR22938:SF0">
    <property type="entry name" value="E3 UBIQUITIN-PROTEIN LIGASE ZNF598"/>
    <property type="match status" value="1"/>
</dbReference>
<dbReference type="InterPro" id="IPR041888">
    <property type="entry name" value="RING-HC_ZNF598/HEL2"/>
</dbReference>
<keyword evidence="2" id="KW-0963">Cytoplasm</keyword>
<keyword evidence="7" id="KW-0862">Zinc</keyword>
<dbReference type="GO" id="GO:0043022">
    <property type="term" value="F:ribosome binding"/>
    <property type="evidence" value="ECO:0007669"/>
    <property type="project" value="TreeGrafter"/>
</dbReference>
<feature type="compositionally biased region" description="Low complexity" evidence="9">
    <location>
        <begin position="419"/>
        <end position="429"/>
    </location>
</feature>
<evidence type="ECO:0000256" key="6">
    <source>
        <dbReference type="ARBA" id="ARBA00022771"/>
    </source>
</evidence>
<evidence type="ECO:0000256" key="2">
    <source>
        <dbReference type="ARBA" id="ARBA00022490"/>
    </source>
</evidence>
<comment type="caution">
    <text evidence="11">The sequence shown here is derived from an EMBL/GenBank/DDBJ whole genome shotgun (WGS) entry which is preliminary data.</text>
</comment>
<feature type="region of interest" description="Disordered" evidence="9">
    <location>
        <begin position="419"/>
        <end position="467"/>
    </location>
</feature>
<protein>
    <recommendedName>
        <fullName evidence="10">RING-type domain-containing protein</fullName>
    </recommendedName>
</protein>
<dbReference type="InterPro" id="IPR044288">
    <property type="entry name" value="ZNF598/HEL2"/>
</dbReference>
<keyword evidence="4" id="KW-0808">Transferase</keyword>
<evidence type="ECO:0000313" key="12">
    <source>
        <dbReference type="Proteomes" id="UP000187203"/>
    </source>
</evidence>
<dbReference type="InterPro" id="IPR056437">
    <property type="entry name" value="Znf-C2H2_ZNF598/HEL2"/>
</dbReference>
<keyword evidence="5" id="KW-0479">Metal-binding</keyword>
<feature type="region of interest" description="Disordered" evidence="9">
    <location>
        <begin position="558"/>
        <end position="633"/>
    </location>
</feature>
<evidence type="ECO:0000256" key="5">
    <source>
        <dbReference type="ARBA" id="ARBA00022723"/>
    </source>
</evidence>
<dbReference type="GO" id="GO:0061630">
    <property type="term" value="F:ubiquitin protein ligase activity"/>
    <property type="evidence" value="ECO:0007669"/>
    <property type="project" value="InterPro"/>
</dbReference>
<feature type="domain" description="RING-type" evidence="10">
    <location>
        <begin position="5"/>
        <end position="46"/>
    </location>
</feature>
<dbReference type="OrthoDB" id="3838338at2759"/>
<evidence type="ECO:0000256" key="7">
    <source>
        <dbReference type="ARBA" id="ARBA00022833"/>
    </source>
</evidence>
<feature type="compositionally biased region" description="Polar residues" evidence="9">
    <location>
        <begin position="369"/>
        <end position="389"/>
    </location>
</feature>
<evidence type="ECO:0000259" key="10">
    <source>
        <dbReference type="PROSITE" id="PS50089"/>
    </source>
</evidence>
<dbReference type="PROSITE" id="PS50089">
    <property type="entry name" value="ZF_RING_2"/>
    <property type="match status" value="1"/>
</dbReference>
<evidence type="ECO:0000256" key="4">
    <source>
        <dbReference type="ARBA" id="ARBA00022679"/>
    </source>
</evidence>
<feature type="compositionally biased region" description="Polar residues" evidence="9">
    <location>
        <begin position="601"/>
        <end position="612"/>
    </location>
</feature>
<evidence type="ECO:0000313" key="11">
    <source>
        <dbReference type="EMBL" id="OMO82204.1"/>
    </source>
</evidence>
<dbReference type="Pfam" id="PF23230">
    <property type="entry name" value="zf-C2H2_13"/>
    <property type="match status" value="1"/>
</dbReference>
<feature type="compositionally biased region" description="Basic residues" evidence="9">
    <location>
        <begin position="677"/>
        <end position="688"/>
    </location>
</feature>
<accession>A0A1R3II05</accession>
<evidence type="ECO:0000256" key="3">
    <source>
        <dbReference type="ARBA" id="ARBA00022553"/>
    </source>
</evidence>
<sequence length="738" mass="81466">MDDSCAVCADNLEWVAYGACAHREVCSTCVARLRFICNDRRCCICKTESNVIFVTKALGDYTRMINDFSVFPSEVREGRVGSYWYHEDTQAFFDDVDHYRMIKAMCRLSCSECDKMEEQSTDVAKRRGRFRNIEQLKGHLFHKHKLVMCSLCLEGRKIHFRRDHFLCEDEACLAKKFIVFQSEAELKRHNTMEHGGRMSRAQRNAALQIPTSFRYRRNNEDNRRGRGRTFRREPSDNDYQLSMAIEASLVTASDPPAASTAPVVSDHGDADDIDPLVQPFELLSTSDSDSSSRYLQALGASSRGAPLQESSFPPLFQGSSNSQQRPIHGSESLANNTMAAHLRRQKNRNTNVVNSAQAWPATSWKPGKASSSQVRATTNVAATTSRGTGNGVAQLSYANSTQAQAQSRPTTADVLISSSSRVNSGNTSRISHSSSAPNLANSGLSEPSISDFPPVSSAQRRKQPPSNQVVMNVEDVQTANRSLVEKMRAALEYDEDKYNAFKEISGQYRQGLIDTDRYFGYVQQYGLSHLVLEMARLCPDAQKQKELIEAHNASFQSNDWQENGGVKGGAWLKDNNASKKGKGKSLDAAGGNSRDTLADSIMSSVRKLQSSHKPSEEEVEVLSKDGYRSSKGKSKVMVEEQLVELNASNQPSIKIGGQNDNLSAKVGSGDGGGGGSKQRKKTSKFHRVRLGDGSMAALLDLKNSEPEPDPEPLDNKSDGNQLPVRGVWRKGGSQKLFP</sequence>
<feature type="region of interest" description="Disordered" evidence="9">
    <location>
        <begin position="649"/>
        <end position="738"/>
    </location>
</feature>
<dbReference type="Pfam" id="PF23202">
    <property type="entry name" value="PAH_ZNF598"/>
    <property type="match status" value="1"/>
</dbReference>
<dbReference type="STRING" id="93759.A0A1R3II05"/>
<dbReference type="GO" id="GO:0005737">
    <property type="term" value="C:cytoplasm"/>
    <property type="evidence" value="ECO:0007669"/>
    <property type="project" value="UniProtKB-SubCell"/>
</dbReference>
<dbReference type="GO" id="GO:0008270">
    <property type="term" value="F:zinc ion binding"/>
    <property type="evidence" value="ECO:0007669"/>
    <property type="project" value="UniProtKB-KW"/>
</dbReference>
<evidence type="ECO:0000256" key="9">
    <source>
        <dbReference type="SAM" id="MobiDB-lite"/>
    </source>
</evidence>
<feature type="region of interest" description="Disordered" evidence="9">
    <location>
        <begin position="356"/>
        <end position="389"/>
    </location>
</feature>
<dbReference type="PANTHER" id="PTHR22938">
    <property type="entry name" value="ZINC FINGER PROTEIN 598"/>
    <property type="match status" value="1"/>
</dbReference>
<evidence type="ECO:0000256" key="1">
    <source>
        <dbReference type="ARBA" id="ARBA00004496"/>
    </source>
</evidence>
<organism evidence="11 12">
    <name type="scientific">Corchorus olitorius</name>
    <dbReference type="NCBI Taxonomy" id="93759"/>
    <lineage>
        <taxon>Eukaryota</taxon>
        <taxon>Viridiplantae</taxon>
        <taxon>Streptophyta</taxon>
        <taxon>Embryophyta</taxon>
        <taxon>Tracheophyta</taxon>
        <taxon>Spermatophyta</taxon>
        <taxon>Magnoliopsida</taxon>
        <taxon>eudicotyledons</taxon>
        <taxon>Gunneridae</taxon>
        <taxon>Pentapetalae</taxon>
        <taxon>rosids</taxon>
        <taxon>malvids</taxon>
        <taxon>Malvales</taxon>
        <taxon>Malvaceae</taxon>
        <taxon>Grewioideae</taxon>
        <taxon>Apeibeae</taxon>
        <taxon>Corchorus</taxon>
    </lineage>
</organism>